<dbReference type="PANTHER" id="PTHR39614:SF2">
    <property type="entry name" value="INTEGRAL MEMBRANE PROTEIN"/>
    <property type="match status" value="1"/>
</dbReference>
<protein>
    <recommendedName>
        <fullName evidence="2">Rhodopsin domain-containing protein</fullName>
    </recommendedName>
</protein>
<reference evidence="3 4" key="1">
    <citation type="submission" date="2020-03" db="EMBL/GenBank/DDBJ databases">
        <title>Draft Genome Sequence of Cudoniella acicularis.</title>
        <authorList>
            <person name="Buettner E."/>
            <person name="Kellner H."/>
        </authorList>
    </citation>
    <scope>NUCLEOTIDE SEQUENCE [LARGE SCALE GENOMIC DNA]</scope>
    <source>
        <strain evidence="3 4">DSM 108380</strain>
    </source>
</reference>
<gene>
    <name evidence="3" type="ORF">G7Y89_g7542</name>
</gene>
<evidence type="ECO:0000313" key="4">
    <source>
        <dbReference type="Proteomes" id="UP000566819"/>
    </source>
</evidence>
<proteinExistence type="predicted"/>
<keyword evidence="4" id="KW-1185">Reference proteome</keyword>
<feature type="transmembrane region" description="Helical" evidence="1">
    <location>
        <begin position="92"/>
        <end position="113"/>
    </location>
</feature>
<feature type="transmembrane region" description="Helical" evidence="1">
    <location>
        <begin position="51"/>
        <end position="72"/>
    </location>
</feature>
<keyword evidence="1" id="KW-1133">Transmembrane helix</keyword>
<dbReference type="Proteomes" id="UP000566819">
    <property type="component" value="Unassembled WGS sequence"/>
</dbReference>
<feature type="transmembrane region" description="Helical" evidence="1">
    <location>
        <begin position="12"/>
        <end position="30"/>
    </location>
</feature>
<dbReference type="Pfam" id="PF20684">
    <property type="entry name" value="Fung_rhodopsin"/>
    <property type="match status" value="1"/>
</dbReference>
<feature type="domain" description="Rhodopsin" evidence="2">
    <location>
        <begin position="32"/>
        <end position="265"/>
    </location>
</feature>
<dbReference type="InterPro" id="IPR049326">
    <property type="entry name" value="Rhodopsin_dom_fungi"/>
</dbReference>
<accession>A0A8H4RL03</accession>
<feature type="transmembrane region" description="Helical" evidence="1">
    <location>
        <begin position="167"/>
        <end position="191"/>
    </location>
</feature>
<sequence length="343" mass="38443">MAPLIDDSHKGPLINLASWLTLVPMVFFVMTKVWTKWNMTKAFQLDDGYMAFGTLIAIAGTVNTDVAVNAGLGQHQSQLTSSQFHTFQITAYLSQICYVITLSFAKMACAQFLITLTRTKNRQNIVTGILGLIGAWLVVSLFCVALQCEYPNTWDTANGKCFNASKFWIANAVVDLTTQTLLAFVPVYLLWNLKMDKKRKRVAMLSFSPNITTAPLTILRLIYILQPATKTDLPFSTFTAAMIMEIHTKYSIIASCIPFLRPLVEALAVGLVTTDVFMPEDGDYAMGSSNNLRTQHKKPQRINPFALRKGSWITMTRDPHARVAAKNMAFKQGVFYFHHHGRK</sequence>
<feature type="transmembrane region" description="Helical" evidence="1">
    <location>
        <begin position="125"/>
        <end position="147"/>
    </location>
</feature>
<keyword evidence="1" id="KW-0812">Transmembrane</keyword>
<dbReference type="PANTHER" id="PTHR39614">
    <property type="entry name" value="INTEGRAL MEMBRANE PROTEIN"/>
    <property type="match status" value="1"/>
</dbReference>
<dbReference type="OrthoDB" id="3918601at2759"/>
<dbReference type="EMBL" id="JAAMPI010000534">
    <property type="protein sequence ID" value="KAF4630594.1"/>
    <property type="molecule type" value="Genomic_DNA"/>
</dbReference>
<evidence type="ECO:0000259" key="2">
    <source>
        <dbReference type="Pfam" id="PF20684"/>
    </source>
</evidence>
<evidence type="ECO:0000256" key="1">
    <source>
        <dbReference type="SAM" id="Phobius"/>
    </source>
</evidence>
<evidence type="ECO:0000313" key="3">
    <source>
        <dbReference type="EMBL" id="KAF4630594.1"/>
    </source>
</evidence>
<dbReference type="AlphaFoldDB" id="A0A8H4RL03"/>
<organism evidence="3 4">
    <name type="scientific">Cudoniella acicularis</name>
    <dbReference type="NCBI Taxonomy" id="354080"/>
    <lineage>
        <taxon>Eukaryota</taxon>
        <taxon>Fungi</taxon>
        <taxon>Dikarya</taxon>
        <taxon>Ascomycota</taxon>
        <taxon>Pezizomycotina</taxon>
        <taxon>Leotiomycetes</taxon>
        <taxon>Helotiales</taxon>
        <taxon>Tricladiaceae</taxon>
        <taxon>Cudoniella</taxon>
    </lineage>
</organism>
<keyword evidence="1" id="KW-0472">Membrane</keyword>
<name>A0A8H4RL03_9HELO</name>
<comment type="caution">
    <text evidence="3">The sequence shown here is derived from an EMBL/GenBank/DDBJ whole genome shotgun (WGS) entry which is preliminary data.</text>
</comment>